<dbReference type="SUPFAM" id="SSF52047">
    <property type="entry name" value="RNI-like"/>
    <property type="match status" value="1"/>
</dbReference>
<protein>
    <submittedName>
        <fullName evidence="1">Uncharacterized protein</fullName>
    </submittedName>
</protein>
<dbReference type="Proteomes" id="UP000076154">
    <property type="component" value="Unassembled WGS sequence"/>
</dbReference>
<dbReference type="Gene3D" id="3.80.10.10">
    <property type="entry name" value="Ribonuclease Inhibitor"/>
    <property type="match status" value="1"/>
</dbReference>
<comment type="caution">
    <text evidence="1">The sequence shown here is derived from an EMBL/GenBank/DDBJ whole genome shotgun (WGS) entry which is preliminary data.</text>
</comment>
<reference evidence="1" key="1">
    <citation type="submission" date="2018-04" db="EMBL/GenBank/DDBJ databases">
        <title>Whole genome sequencing of Hypsizygus marmoreus.</title>
        <authorList>
            <person name="Choi I.-G."/>
            <person name="Min B."/>
            <person name="Kim J.-G."/>
            <person name="Kim S."/>
            <person name="Oh Y.-L."/>
            <person name="Kong W.-S."/>
            <person name="Park H."/>
            <person name="Jeong J."/>
            <person name="Song E.-S."/>
        </authorList>
    </citation>
    <scope>NUCLEOTIDE SEQUENCE [LARGE SCALE GENOMIC DNA]</scope>
    <source>
        <strain evidence="1">51987-8</strain>
    </source>
</reference>
<dbReference type="STRING" id="39966.A0A369K362"/>
<proteinExistence type="predicted"/>
<dbReference type="EMBL" id="LUEZ02000021">
    <property type="protein sequence ID" value="RDB27065.1"/>
    <property type="molecule type" value="Genomic_DNA"/>
</dbReference>
<sequence length="491" mass="55703">MLLQGEEIPNHQTMTTFPLCPFVFLPFVPWTVGDYSFVRHGLFATHGNSSLAAQPPSLINRIPIEVLGEIFNQCLKNPDVSMEYMRERRVTNSPSSSIDPMTLAQVCQHWRVVALSMPVLWSSIYITSPCWGHLRLTRVWLDRSGTCPLDIQLVQQQRSGLIMDHAVTHELITLLITQIHRWRSISFHLWERIPSSLSQISHNFLTQLESVTVLVSMKQPSENAHLDNMWRAAHAAPTLREVHWDRDYLATMPSHIPWNQLTVVCLHAILPMPSLMNILHSCQNVVNLDVHIHEISPIPPTPATLPHLRRLSIWSGCPFNLFLDHLTLPQISSLDLIRSYDPIIPEECTSLNNLLTRSDRYLSNLLFSDEQHKDNGGSIVAFLGLPRMSSLKDLEILSPAGEQVMHALTCESEPSHEVLLPRLEKLCLARCHTTPDILSNMVLSRKVAADGKVSRLRYLEIMTWKPRSSIGELAIFRELAGNGLDIKLYDA</sequence>
<dbReference type="OrthoDB" id="3217549at2759"/>
<name>A0A369K362_HYPMA</name>
<dbReference type="InParanoid" id="A0A369K362"/>
<keyword evidence="2" id="KW-1185">Reference proteome</keyword>
<dbReference type="InterPro" id="IPR032675">
    <property type="entry name" value="LRR_dom_sf"/>
</dbReference>
<organism evidence="1 2">
    <name type="scientific">Hypsizygus marmoreus</name>
    <name type="common">White beech mushroom</name>
    <name type="synonym">Agaricus marmoreus</name>
    <dbReference type="NCBI Taxonomy" id="39966"/>
    <lineage>
        <taxon>Eukaryota</taxon>
        <taxon>Fungi</taxon>
        <taxon>Dikarya</taxon>
        <taxon>Basidiomycota</taxon>
        <taxon>Agaricomycotina</taxon>
        <taxon>Agaricomycetes</taxon>
        <taxon>Agaricomycetidae</taxon>
        <taxon>Agaricales</taxon>
        <taxon>Tricholomatineae</taxon>
        <taxon>Lyophyllaceae</taxon>
        <taxon>Hypsizygus</taxon>
    </lineage>
</organism>
<gene>
    <name evidence="1" type="ORF">Hypma_005017</name>
</gene>
<accession>A0A369K362</accession>
<evidence type="ECO:0000313" key="2">
    <source>
        <dbReference type="Proteomes" id="UP000076154"/>
    </source>
</evidence>
<dbReference type="AlphaFoldDB" id="A0A369K362"/>
<evidence type="ECO:0000313" key="1">
    <source>
        <dbReference type="EMBL" id="RDB27065.1"/>
    </source>
</evidence>